<comment type="caution">
    <text evidence="1">Lacks conserved residue(s) required for the propagation of feature annotation.</text>
</comment>
<keyword evidence="1" id="KW-0732">Signal</keyword>
<gene>
    <name evidence="1 3" type="primary">lptD</name>
    <name evidence="3" type="ORF">PAA8504_01853</name>
</gene>
<dbReference type="EMBL" id="ONZF01000003">
    <property type="protein sequence ID" value="SPJ24031.1"/>
    <property type="molecule type" value="Genomic_DNA"/>
</dbReference>
<evidence type="ECO:0000256" key="1">
    <source>
        <dbReference type="HAMAP-Rule" id="MF_01411"/>
    </source>
</evidence>
<dbReference type="InterPro" id="IPR020889">
    <property type="entry name" value="LipoPS_assembly_LptD"/>
</dbReference>
<keyword evidence="1" id="KW-0998">Cell outer membrane</keyword>
<evidence type="ECO:0000313" key="4">
    <source>
        <dbReference type="Proteomes" id="UP000244912"/>
    </source>
</evidence>
<comment type="function">
    <text evidence="1">Involved in the assembly of lipopolysaccharide (LPS) at the surface of the outer membrane.</text>
</comment>
<sequence precursor="true">MRAILLILGLAVAPLAAAAQQAALIANVVRVEGDVLVAEGDVQVSYEGSILTATRVTYDKDTDQVAIVGPLTLTSDNGDTVLLADSAALDRDFTNGILQSARLVLDRQLQLAATEIARVDGRYTQLSNAVTSACRICATGATPLWEIRARKVIYDQQEELIYFDRASFRLAGVPIAYIPRLRLPSSNNPRQSGLLTPRLVTSSTLGFGIKLPYYQTLGPYADVTFTPYVSAETTTLEARYRQNFRTGAVDIAGAFSQDTILPDEDRYYLFAEGAFRLPGDFLLQFDLRETSDRRYLAQYDYSSIDLLESEVRVTRYDRNEAIRAAIIDYTPLAASEAQIADQLPGLAADFAYQRRLSVGGGELRLGIDAAGVQRDSDLDGLGRDVSEIGVSGDYIRRMVLSPGLVWTTRAVVSGGTYTVADDPAFDDVFRLAGGVSTELRLPLQRAGPRGSHHLIEPVVQLAWSGSEDRVPNEDSVLVDFDEGNLYAMNRFPGDDRVEEGIRANLGVGYTARLAEDQRLGLTLGRVIRDDPDPELNEGTGLAGTESDWLAALDLELARFDLAARTLVDDSFGATRAELIAGYDGQGFGLSGTYLFQDAEPLENRPVDTHQFDFAANARLARHWRGEAAGRYDMDTDGLDGASVGLTYQTECIRVGLDADRTFYRRLDIAPVTTYAVEVELLGFGAGSVDESYRSTCRG</sequence>
<evidence type="ECO:0000259" key="2">
    <source>
        <dbReference type="Pfam" id="PF04453"/>
    </source>
</evidence>
<dbReference type="HAMAP" id="MF_01411">
    <property type="entry name" value="LPS_assembly_LptD"/>
    <property type="match status" value="1"/>
</dbReference>
<dbReference type="GO" id="GO:0009279">
    <property type="term" value="C:cell outer membrane"/>
    <property type="evidence" value="ECO:0007669"/>
    <property type="project" value="UniProtKB-SubCell"/>
</dbReference>
<dbReference type="OrthoDB" id="9760225at2"/>
<dbReference type="GO" id="GO:0015920">
    <property type="term" value="P:lipopolysaccharide transport"/>
    <property type="evidence" value="ECO:0007669"/>
    <property type="project" value="InterPro"/>
</dbReference>
<comment type="subunit">
    <text evidence="1">Component of the lipopolysaccharide transport and assembly complex.</text>
</comment>
<dbReference type="GO" id="GO:0043165">
    <property type="term" value="P:Gram-negative-bacterium-type cell outer membrane assembly"/>
    <property type="evidence" value="ECO:0007669"/>
    <property type="project" value="UniProtKB-UniRule"/>
</dbReference>
<name>A0A2R8BV43_9RHOB</name>
<dbReference type="Pfam" id="PF04453">
    <property type="entry name" value="LptD"/>
    <property type="match status" value="1"/>
</dbReference>
<comment type="similarity">
    <text evidence="1">Belongs to the LptD family.</text>
</comment>
<dbReference type="AlphaFoldDB" id="A0A2R8BV43"/>
<keyword evidence="1" id="KW-0472">Membrane</keyword>
<protein>
    <recommendedName>
        <fullName evidence="1">LPS-assembly protein LptD</fullName>
    </recommendedName>
</protein>
<keyword evidence="4" id="KW-1185">Reference proteome</keyword>
<dbReference type="InterPro" id="IPR050218">
    <property type="entry name" value="LptD"/>
</dbReference>
<dbReference type="InterPro" id="IPR007543">
    <property type="entry name" value="LptD_C"/>
</dbReference>
<dbReference type="PANTHER" id="PTHR30189">
    <property type="entry name" value="LPS-ASSEMBLY PROTEIN"/>
    <property type="match status" value="1"/>
</dbReference>
<evidence type="ECO:0000313" key="3">
    <source>
        <dbReference type="EMBL" id="SPJ24031.1"/>
    </source>
</evidence>
<feature type="domain" description="LptD C-terminal" evidence="2">
    <location>
        <begin position="265"/>
        <end position="623"/>
    </location>
</feature>
<feature type="chain" id="PRO_5015366340" description="LPS-assembly protein LptD" evidence="1">
    <location>
        <begin position="19"/>
        <end position="698"/>
    </location>
</feature>
<dbReference type="RefSeq" id="WP_108893876.1">
    <property type="nucleotide sequence ID" value="NZ_ONZF01000003.1"/>
</dbReference>
<accession>A0A2R8BV43</accession>
<comment type="subcellular location">
    <subcellularLocation>
        <location evidence="1">Cell outer membrane</location>
    </subcellularLocation>
</comment>
<reference evidence="3 4" key="1">
    <citation type="submission" date="2018-03" db="EMBL/GenBank/DDBJ databases">
        <authorList>
            <person name="Keele B.F."/>
        </authorList>
    </citation>
    <scope>NUCLEOTIDE SEQUENCE [LARGE SCALE GENOMIC DNA]</scope>
    <source>
        <strain evidence="3 4">CECT 8504</strain>
    </source>
</reference>
<dbReference type="GO" id="GO:1990351">
    <property type="term" value="C:transporter complex"/>
    <property type="evidence" value="ECO:0007669"/>
    <property type="project" value="TreeGrafter"/>
</dbReference>
<feature type="signal peptide" evidence="1">
    <location>
        <begin position="1"/>
        <end position="18"/>
    </location>
</feature>
<dbReference type="Proteomes" id="UP000244912">
    <property type="component" value="Unassembled WGS sequence"/>
</dbReference>
<organism evidence="3 4">
    <name type="scientific">Palleronia abyssalis</name>
    <dbReference type="NCBI Taxonomy" id="1501240"/>
    <lineage>
        <taxon>Bacteria</taxon>
        <taxon>Pseudomonadati</taxon>
        <taxon>Pseudomonadota</taxon>
        <taxon>Alphaproteobacteria</taxon>
        <taxon>Rhodobacterales</taxon>
        <taxon>Roseobacteraceae</taxon>
        <taxon>Palleronia</taxon>
    </lineage>
</organism>
<proteinExistence type="inferred from homology"/>
<dbReference type="PANTHER" id="PTHR30189:SF1">
    <property type="entry name" value="LPS-ASSEMBLY PROTEIN LPTD"/>
    <property type="match status" value="1"/>
</dbReference>